<sequence>MMSKIHKIFFNNIKKSIYGSKNKYFITLKMLINNLFI</sequence>
<name>B8F1G6_BORGR</name>
<proteinExistence type="predicted"/>
<organism evidence="1 2">
    <name type="scientific">Borreliella garinii PBr</name>
    <dbReference type="NCBI Taxonomy" id="498743"/>
    <lineage>
        <taxon>Bacteria</taxon>
        <taxon>Pseudomonadati</taxon>
        <taxon>Spirochaetota</taxon>
        <taxon>Spirochaetia</taxon>
        <taxon>Spirochaetales</taxon>
        <taxon>Borreliaceae</taxon>
        <taxon>Borreliella</taxon>
    </lineage>
</organism>
<evidence type="ECO:0000313" key="1">
    <source>
        <dbReference type="EMBL" id="ACL34752.1"/>
    </source>
</evidence>
<dbReference type="AlphaFoldDB" id="B8F1G6"/>
<keyword evidence="1" id="KW-0614">Plasmid</keyword>
<gene>
    <name evidence="1" type="ORF">BGAPBR_H0014</name>
</gene>
<dbReference type="EMBL" id="CP001307">
    <property type="protein sequence ID" value="ACL34752.1"/>
    <property type="molecule type" value="Genomic_DNA"/>
</dbReference>
<evidence type="ECO:0000313" key="2">
    <source>
        <dbReference type="Proteomes" id="UP000006103"/>
    </source>
</evidence>
<geneLocation type="plasmid" evidence="1 2">
    <name>PBr_lp28-3</name>
</geneLocation>
<dbReference type="Proteomes" id="UP000006103">
    <property type="component" value="Plasmid PBr_lp28-3"/>
</dbReference>
<accession>B8F1G6</accession>
<protein>
    <submittedName>
        <fullName evidence="1">Uncharacterized protein</fullName>
    </submittedName>
</protein>
<reference evidence="1 2" key="1">
    <citation type="journal article" date="2011" name="J. Bacteriol.">
        <title>Whole-genome sequences of two Borrelia afzelii and two Borrelia garinii Lyme disease agent isolates.</title>
        <authorList>
            <person name="Casjens S.R."/>
            <person name="Mongodin E.F."/>
            <person name="Qiu W.-G."/>
            <person name="Dunn J.J."/>
            <person name="Luft B.J."/>
            <person name="Fraser-Liggett C.M."/>
            <person name="Schutzer S.E."/>
        </authorList>
    </citation>
    <scope>NUCLEOTIDE SEQUENCE [LARGE SCALE GENOMIC DNA]</scope>
    <source>
        <strain evidence="1 2">PBr</strain>
    </source>
</reference>
<keyword evidence="2" id="KW-1185">Reference proteome</keyword>